<feature type="compositionally biased region" description="Polar residues" evidence="1">
    <location>
        <begin position="161"/>
        <end position="179"/>
    </location>
</feature>
<feature type="region of interest" description="Disordered" evidence="1">
    <location>
        <begin position="267"/>
        <end position="369"/>
    </location>
</feature>
<feature type="compositionally biased region" description="Low complexity" evidence="1">
    <location>
        <begin position="746"/>
        <end position="756"/>
    </location>
</feature>
<evidence type="ECO:0000256" key="2">
    <source>
        <dbReference type="SAM" id="Phobius"/>
    </source>
</evidence>
<dbReference type="AlphaFoldDB" id="A0A179I961"/>
<keyword evidence="4" id="KW-1185">Reference proteome</keyword>
<evidence type="ECO:0000313" key="4">
    <source>
        <dbReference type="Proteomes" id="UP000243081"/>
    </source>
</evidence>
<keyword evidence="2" id="KW-0812">Transmembrane</keyword>
<dbReference type="EMBL" id="LUKN01002862">
    <property type="protein sequence ID" value="OAQ98431.1"/>
    <property type="molecule type" value="Genomic_DNA"/>
</dbReference>
<feature type="compositionally biased region" description="Low complexity" evidence="1">
    <location>
        <begin position="296"/>
        <end position="343"/>
    </location>
</feature>
<keyword evidence="2" id="KW-0472">Membrane</keyword>
<feature type="compositionally biased region" description="Polar residues" evidence="1">
    <location>
        <begin position="620"/>
        <end position="640"/>
    </location>
</feature>
<feature type="transmembrane region" description="Helical" evidence="2">
    <location>
        <begin position="793"/>
        <end position="810"/>
    </location>
</feature>
<evidence type="ECO:0000313" key="3">
    <source>
        <dbReference type="EMBL" id="OAQ98431.1"/>
    </source>
</evidence>
<accession>A0A179I961</accession>
<feature type="region of interest" description="Disordered" evidence="1">
    <location>
        <begin position="453"/>
        <end position="503"/>
    </location>
</feature>
<feature type="compositionally biased region" description="Low complexity" evidence="1">
    <location>
        <begin position="267"/>
        <end position="283"/>
    </location>
</feature>
<feature type="compositionally biased region" description="Low complexity" evidence="1">
    <location>
        <begin position="226"/>
        <end position="241"/>
    </location>
</feature>
<feature type="region of interest" description="Disordered" evidence="1">
    <location>
        <begin position="387"/>
        <end position="408"/>
    </location>
</feature>
<feature type="compositionally biased region" description="Polar residues" evidence="1">
    <location>
        <begin position="349"/>
        <end position="368"/>
    </location>
</feature>
<feature type="region of interest" description="Disordered" evidence="1">
    <location>
        <begin position="149"/>
        <end position="243"/>
    </location>
</feature>
<dbReference type="Proteomes" id="UP000243081">
    <property type="component" value="Unassembled WGS sequence"/>
</dbReference>
<name>A0A179I961_CORDF</name>
<comment type="caution">
    <text evidence="3">The sequence shown here is derived from an EMBL/GenBank/DDBJ whole genome shotgun (WGS) entry which is preliminary data.</text>
</comment>
<dbReference type="OrthoDB" id="4870703at2759"/>
<protein>
    <recommendedName>
        <fullName evidence="5">Extracellular membrane protein CFEM domain-containing protein</fullName>
    </recommendedName>
</protein>
<organism evidence="3 4">
    <name type="scientific">Cordyceps confragosa</name>
    <name type="common">Lecanicillium lecanii</name>
    <dbReference type="NCBI Taxonomy" id="2714763"/>
    <lineage>
        <taxon>Eukaryota</taxon>
        <taxon>Fungi</taxon>
        <taxon>Dikarya</taxon>
        <taxon>Ascomycota</taxon>
        <taxon>Pezizomycotina</taxon>
        <taxon>Sordariomycetes</taxon>
        <taxon>Hypocreomycetidae</taxon>
        <taxon>Hypocreales</taxon>
        <taxon>Cordycipitaceae</taxon>
        <taxon>Akanthomyces</taxon>
    </lineage>
</organism>
<reference evidence="3 4" key="1">
    <citation type="submission" date="2016-03" db="EMBL/GenBank/DDBJ databases">
        <title>Fine-scale spatial genetic structure of a fungal parasite of coffee scale insects.</title>
        <authorList>
            <person name="Jackson D."/>
            <person name="Zemenick K.A."/>
            <person name="Malloure B."/>
            <person name="Quandt C.A."/>
            <person name="James T.Y."/>
        </authorList>
    </citation>
    <scope>NUCLEOTIDE SEQUENCE [LARGE SCALE GENOMIC DNA]</scope>
    <source>
        <strain evidence="3 4">UM487</strain>
    </source>
</reference>
<feature type="compositionally biased region" description="Low complexity" evidence="1">
    <location>
        <begin position="469"/>
        <end position="491"/>
    </location>
</feature>
<evidence type="ECO:0000256" key="1">
    <source>
        <dbReference type="SAM" id="MobiDB-lite"/>
    </source>
</evidence>
<feature type="compositionally biased region" description="Low complexity" evidence="1">
    <location>
        <begin position="201"/>
        <end position="213"/>
    </location>
</feature>
<keyword evidence="2" id="KW-1133">Transmembrane helix</keyword>
<evidence type="ECO:0008006" key="5">
    <source>
        <dbReference type="Google" id="ProtNLM"/>
    </source>
</evidence>
<dbReference type="OMA" id="YHAYSAN"/>
<feature type="compositionally biased region" description="Polar residues" evidence="1">
    <location>
        <begin position="599"/>
        <end position="612"/>
    </location>
</feature>
<gene>
    <name evidence="3" type="ORF">LLEC1_04863</name>
</gene>
<feature type="region of interest" description="Disordered" evidence="1">
    <location>
        <begin position="599"/>
        <end position="663"/>
    </location>
</feature>
<proteinExistence type="predicted"/>
<feature type="region of interest" description="Disordered" evidence="1">
    <location>
        <begin position="733"/>
        <end position="756"/>
    </location>
</feature>
<sequence>MVAKRPQQILHRPECAQDCTQSLMQEYSTTDLANICNDVAQQRDQSLFLCIFSSCQSRYYGPALASAILSCSGRGANINPLLPVEIQSEKLFSRQTSQDSTVSSSPDSDNIHDFVIDHKLTLALDCNAGSDGVVTVSLSSPTTFATHIPQSAGFPGGQLGPSVSDSSETTAGPTVTQLQGRPPLPSGDDGSLTASDDHVPGQRGQDGQVGQDGSSATHETDSDCETTSASTSTATSSVSSTRCGCIEETESVSRSISACQPTVQQVSTHATATTTSVQSTTATSCNESSEAVPRASSQVSSSSTPSTSSTSGTSSASGTRPTSSTSTSSKVSSTSTSPSASKDSPCEASESTTKQAPKITTTSTSCSADGSYGGDVHLPKLPAQKTFSNSTATEKPASTLTSASGANTASTFSCDTTLSASTASSSSSSVASTISSSIASSGTSATTSTVIVSSSRTVGSSDEADDACSTSSLSKSTQTSSSSTTLTTASHTHADSQLDTPPAYTIEDLPQAYDALTSMPLPSYVDAAPPEYSAAKSVAAASASHLTSSKSSVSSTSSLSTSTTIYASVSSYSSTATTESMPSYGYDFDAAGATAKSTSLASPLKSRPSQTASDEEHPSNAASFLSSDPGQDVENTASSESKSHIPGIETVPPPSESSATTTLQPAVTTQALPIGGGPPVLFVTIIEPDSNGTLETSVLTVSEKSPWQTPMPEVEDLGDRTLRARVDGYRLGMASDPLTQDSNGPTTTTSSVNFNNNTSTLARATSNATEKSADVLQKIAPTSLPVVSGGSELSYYMANFVVLILGWIVGKRIVAQMARWCR</sequence>